<evidence type="ECO:0000256" key="1">
    <source>
        <dbReference type="ARBA" id="ARBA00004245"/>
    </source>
</evidence>
<keyword evidence="6" id="KW-0965">Cell junction</keyword>
<gene>
    <name evidence="8" type="ORF">B4U80_02135</name>
</gene>
<keyword evidence="9" id="KW-1185">Reference proteome</keyword>
<dbReference type="GO" id="GO:0098609">
    <property type="term" value="P:cell-cell adhesion"/>
    <property type="evidence" value="ECO:0007669"/>
    <property type="project" value="TreeGrafter"/>
</dbReference>
<keyword evidence="4" id="KW-0963">Cytoplasm</keyword>
<comment type="caution">
    <text evidence="8">The sequence shown here is derived from an EMBL/GenBank/DDBJ whole genome shotgun (WGS) entry which is preliminary data.</text>
</comment>
<dbReference type="Gene3D" id="6.10.250.2510">
    <property type="match status" value="1"/>
</dbReference>
<dbReference type="GO" id="GO:0005856">
    <property type="term" value="C:cytoskeleton"/>
    <property type="evidence" value="ECO:0007669"/>
    <property type="project" value="UniProtKB-SubCell"/>
</dbReference>
<dbReference type="InterPro" id="IPR006077">
    <property type="entry name" value="Vinculin/catenin"/>
</dbReference>
<dbReference type="Pfam" id="PF01044">
    <property type="entry name" value="Vinculin"/>
    <property type="match status" value="1"/>
</dbReference>
<evidence type="ECO:0000313" key="9">
    <source>
        <dbReference type="Proteomes" id="UP000288716"/>
    </source>
</evidence>
<keyword evidence="5" id="KW-0130">Cell adhesion</keyword>
<dbReference type="VEuPathDB" id="VectorBase:LDEU002795"/>
<comment type="subcellular location">
    <subcellularLocation>
        <location evidence="2">Cell junction</location>
    </subcellularLocation>
    <subcellularLocation>
        <location evidence="1">Cytoplasm</location>
        <location evidence="1">Cytoskeleton</location>
    </subcellularLocation>
</comment>
<dbReference type="FunFam" id="1.20.120.230:FF:000007">
    <property type="entry name" value="Catenin alpha 1"/>
    <property type="match status" value="1"/>
</dbReference>
<dbReference type="GO" id="GO:0008013">
    <property type="term" value="F:beta-catenin binding"/>
    <property type="evidence" value="ECO:0007669"/>
    <property type="project" value="TreeGrafter"/>
</dbReference>
<organism evidence="8 9">
    <name type="scientific">Leptotrombidium deliense</name>
    <dbReference type="NCBI Taxonomy" id="299467"/>
    <lineage>
        <taxon>Eukaryota</taxon>
        <taxon>Metazoa</taxon>
        <taxon>Ecdysozoa</taxon>
        <taxon>Arthropoda</taxon>
        <taxon>Chelicerata</taxon>
        <taxon>Arachnida</taxon>
        <taxon>Acari</taxon>
        <taxon>Acariformes</taxon>
        <taxon>Trombidiformes</taxon>
        <taxon>Prostigmata</taxon>
        <taxon>Anystina</taxon>
        <taxon>Parasitengona</taxon>
        <taxon>Trombiculoidea</taxon>
        <taxon>Trombiculidae</taxon>
        <taxon>Leptotrombidium</taxon>
    </lineage>
</organism>
<dbReference type="AlphaFoldDB" id="A0A443SP25"/>
<evidence type="ECO:0000256" key="4">
    <source>
        <dbReference type="ARBA" id="ARBA00022490"/>
    </source>
</evidence>
<dbReference type="PANTHER" id="PTHR18914:SF9">
    <property type="entry name" value="CATENIN ALPHA"/>
    <property type="match status" value="1"/>
</dbReference>
<dbReference type="GO" id="GO:0051015">
    <property type="term" value="F:actin filament binding"/>
    <property type="evidence" value="ECO:0007669"/>
    <property type="project" value="InterPro"/>
</dbReference>
<dbReference type="PRINTS" id="PR00805">
    <property type="entry name" value="ALPHACATENIN"/>
</dbReference>
<dbReference type="GO" id="GO:0005912">
    <property type="term" value="C:adherens junction"/>
    <property type="evidence" value="ECO:0007669"/>
    <property type="project" value="TreeGrafter"/>
</dbReference>
<dbReference type="Proteomes" id="UP000288716">
    <property type="component" value="Unassembled WGS sequence"/>
</dbReference>
<dbReference type="STRING" id="299467.A0A443SP25"/>
<evidence type="ECO:0000256" key="2">
    <source>
        <dbReference type="ARBA" id="ARBA00004282"/>
    </source>
</evidence>
<evidence type="ECO:0000256" key="5">
    <source>
        <dbReference type="ARBA" id="ARBA00022889"/>
    </source>
</evidence>
<dbReference type="SUPFAM" id="SSF47220">
    <property type="entry name" value="alpha-catenin/vinculin-like"/>
    <property type="match status" value="4"/>
</dbReference>
<dbReference type="OrthoDB" id="6376697at2759"/>
<dbReference type="Gene3D" id="1.20.120.230">
    <property type="entry name" value="Alpha-catenin/vinculin-like"/>
    <property type="match status" value="5"/>
</dbReference>
<dbReference type="EMBL" id="NCKV01001005">
    <property type="protein sequence ID" value="RWS29245.1"/>
    <property type="molecule type" value="Genomic_DNA"/>
</dbReference>
<evidence type="ECO:0000256" key="6">
    <source>
        <dbReference type="ARBA" id="ARBA00022949"/>
    </source>
</evidence>
<sequence>MSCSDSVTSNGVVNPQITLKWDPKHLEIKTRSVEKTLEPLVMQVTTLVNTKGPSKKKKGRSKRAHILVAAVEKATENFIIKGEEIANENPDIKSEMTVAVDEVKKTGEVMGKAAREFAEDPCSSVKRGNMVRAARNLLSAVTRLLILADMVDVHVLLKSLQVVEDDLNMLRNVENQPQLMESFKRFGKNTVDLINQAAKRQAELKDPRLRDDLAAARAVLKKNTMMLLTASKVYVRHPELSAAKENRDYIIRQVCEAVNTISDVAQGKAIMNGNGFGQGPYDGPGELAAALDDFDERILMDPLAYNEVRTRPALEERLESIISGAALMADSSCTRDERRERIVAECNAVRQALQDLLSEYMANAGKKEPSEGLERAVDHMTRKTRDLRRQLRKAVIDHVSDSFLETSVPLLVLIEAAKAGNEQEVEEYGQVFTEHANKLVEVANLACSMSNIEDGVKMVRFAAMQIENLCPQVINAARILAARPKSKVALENMDAFREAWENQVRILTESVDDITTIDDFLAVSESHILEDVNKCVLALQEGDGDTLDRTAGAIRGRSARVCNVVTSEMDNYEPGVYTERVLEAVSALHDQVMPTFAIRVENAVDSLSSSPPKEVEENEFIDASRLVYDGVRDIRRCVLMNRTLEELDSETEIEYEDNTYETRTSAHTDFDEYPDISGISNTRDAYRFVSEEDKQKIAAQVETFRNEKFHFDREVAKWDDTGNDIIVMAKTMCVTMMEMTDFTRGKGPLKTTMDVINAAKKISELGTKLDKLARQIAHQCPESNTKKDLLAYLQRIALYCQQLKITSKVKADVQNISGNLIVSGLDSATSLIQAAKNLMNAVVLTVKASYVASTKYPRMSGVVSSPIVVWKMKAPEKKPLVRREKPEEARAKVRKGSQRKNISAIKVLSEFQSPAESL</sequence>
<accession>A0A443SP25</accession>
<protein>
    <submittedName>
        <fullName evidence="8">Alpha-catenin-like protein</fullName>
    </submittedName>
</protein>
<keyword evidence="7" id="KW-0206">Cytoskeleton</keyword>
<evidence type="ECO:0000256" key="7">
    <source>
        <dbReference type="ARBA" id="ARBA00023212"/>
    </source>
</evidence>
<proteinExistence type="inferred from homology"/>
<dbReference type="GO" id="GO:0045296">
    <property type="term" value="F:cadherin binding"/>
    <property type="evidence" value="ECO:0007669"/>
    <property type="project" value="InterPro"/>
</dbReference>
<dbReference type="GO" id="GO:0016342">
    <property type="term" value="C:catenin complex"/>
    <property type="evidence" value="ECO:0007669"/>
    <property type="project" value="TreeGrafter"/>
</dbReference>
<dbReference type="GO" id="GO:0016477">
    <property type="term" value="P:cell migration"/>
    <property type="evidence" value="ECO:0007669"/>
    <property type="project" value="TreeGrafter"/>
</dbReference>
<comment type="similarity">
    <text evidence="3">Belongs to the vinculin/alpha-catenin family.</text>
</comment>
<dbReference type="InterPro" id="IPR036723">
    <property type="entry name" value="Alpha-catenin/vinculin-like_sf"/>
</dbReference>
<name>A0A443SP25_9ACAR</name>
<evidence type="ECO:0000256" key="3">
    <source>
        <dbReference type="ARBA" id="ARBA00008376"/>
    </source>
</evidence>
<evidence type="ECO:0000313" key="8">
    <source>
        <dbReference type="EMBL" id="RWS29245.1"/>
    </source>
</evidence>
<reference evidence="8 9" key="1">
    <citation type="journal article" date="2018" name="Gigascience">
        <title>Genomes of trombidid mites reveal novel predicted allergens and laterally-transferred genes associated with secondary metabolism.</title>
        <authorList>
            <person name="Dong X."/>
            <person name="Chaisiri K."/>
            <person name="Xia D."/>
            <person name="Armstrong S.D."/>
            <person name="Fang Y."/>
            <person name="Donnelly M.J."/>
            <person name="Kadowaki T."/>
            <person name="McGarry J.W."/>
            <person name="Darby A.C."/>
            <person name="Makepeace B.L."/>
        </authorList>
    </citation>
    <scope>NUCLEOTIDE SEQUENCE [LARGE SCALE GENOMIC DNA]</scope>
    <source>
        <strain evidence="8">UoL-UT</strain>
    </source>
</reference>
<dbReference type="PANTHER" id="PTHR18914">
    <property type="entry name" value="ALPHA CATENIN"/>
    <property type="match status" value="1"/>
</dbReference>
<dbReference type="InterPro" id="IPR001033">
    <property type="entry name" value="Alpha_catenin"/>
</dbReference>